<keyword evidence="2" id="KW-0812">Transmembrane</keyword>
<proteinExistence type="predicted"/>
<reference evidence="3" key="1">
    <citation type="journal article" date="2020" name="Fungal Divers.">
        <title>Resolving the Mortierellaceae phylogeny through synthesis of multi-gene phylogenetics and phylogenomics.</title>
        <authorList>
            <person name="Vandepol N."/>
            <person name="Liber J."/>
            <person name="Desiro A."/>
            <person name="Na H."/>
            <person name="Kennedy M."/>
            <person name="Barry K."/>
            <person name="Grigoriev I.V."/>
            <person name="Miller A.N."/>
            <person name="O'Donnell K."/>
            <person name="Stajich J.E."/>
            <person name="Bonito G."/>
        </authorList>
    </citation>
    <scope>NUCLEOTIDE SEQUENCE</scope>
    <source>
        <strain evidence="3">MES-2147</strain>
    </source>
</reference>
<dbReference type="EMBL" id="JAAAHW010000037">
    <property type="protein sequence ID" value="KAG0006913.1"/>
    <property type="molecule type" value="Genomic_DNA"/>
</dbReference>
<dbReference type="OrthoDB" id="2449020at2759"/>
<dbReference type="AlphaFoldDB" id="A0A9P6MLP0"/>
<keyword evidence="2" id="KW-0472">Membrane</keyword>
<organism evidence="3 4">
    <name type="scientific">Modicella reniformis</name>
    <dbReference type="NCBI Taxonomy" id="1440133"/>
    <lineage>
        <taxon>Eukaryota</taxon>
        <taxon>Fungi</taxon>
        <taxon>Fungi incertae sedis</taxon>
        <taxon>Mucoromycota</taxon>
        <taxon>Mortierellomycotina</taxon>
        <taxon>Mortierellomycetes</taxon>
        <taxon>Mortierellales</taxon>
        <taxon>Mortierellaceae</taxon>
        <taxon>Modicella</taxon>
    </lineage>
</organism>
<keyword evidence="4" id="KW-1185">Reference proteome</keyword>
<evidence type="ECO:0000256" key="1">
    <source>
        <dbReference type="SAM" id="MobiDB-lite"/>
    </source>
</evidence>
<dbReference type="Proteomes" id="UP000749646">
    <property type="component" value="Unassembled WGS sequence"/>
</dbReference>
<evidence type="ECO:0000256" key="2">
    <source>
        <dbReference type="SAM" id="Phobius"/>
    </source>
</evidence>
<protein>
    <submittedName>
        <fullName evidence="3">Uncharacterized protein</fullName>
    </submittedName>
</protein>
<feature type="transmembrane region" description="Helical" evidence="2">
    <location>
        <begin position="93"/>
        <end position="113"/>
    </location>
</feature>
<gene>
    <name evidence="3" type="ORF">BGZ65_001876</name>
</gene>
<accession>A0A9P6MLP0</accession>
<evidence type="ECO:0000313" key="4">
    <source>
        <dbReference type="Proteomes" id="UP000749646"/>
    </source>
</evidence>
<name>A0A9P6MLP0_9FUNG</name>
<comment type="caution">
    <text evidence="3">The sequence shown here is derived from an EMBL/GenBank/DDBJ whole genome shotgun (WGS) entry which is preliminary data.</text>
</comment>
<keyword evidence="2" id="KW-1133">Transmembrane helix</keyword>
<feature type="region of interest" description="Disordered" evidence="1">
    <location>
        <begin position="1"/>
        <end position="78"/>
    </location>
</feature>
<evidence type="ECO:0000313" key="3">
    <source>
        <dbReference type="EMBL" id="KAG0006913.1"/>
    </source>
</evidence>
<sequence length="126" mass="13788">MFSKQDKRISLNPLDNRQYDADMTPIMTDFASPTTPTTPTTPRPVHNGGSEYRGNGGGGGRMMKSAPIQLPGNCGNEEEEGIKDRDLYHHLHVVMSLVAMAMVMMDMAMTGMVTNSNNNNNNLVAE</sequence>